<evidence type="ECO:0000256" key="1">
    <source>
        <dbReference type="SAM" id="MobiDB-lite"/>
    </source>
</evidence>
<feature type="compositionally biased region" description="Basic and acidic residues" evidence="1">
    <location>
        <begin position="66"/>
        <end position="95"/>
    </location>
</feature>
<proteinExistence type="predicted"/>
<dbReference type="InterPro" id="IPR036047">
    <property type="entry name" value="F-box-like_dom_sf"/>
</dbReference>
<dbReference type="Pfam" id="PF12937">
    <property type="entry name" value="F-box-like"/>
    <property type="match status" value="1"/>
</dbReference>
<organism evidence="3 4">
    <name type="scientific">Pandoravirus japonicus</name>
    <dbReference type="NCBI Taxonomy" id="2823154"/>
    <lineage>
        <taxon>Viruses</taxon>
        <taxon>Pandoravirus</taxon>
    </lineage>
</organism>
<protein>
    <submittedName>
        <fullName evidence="3">F-box incomplete domain containing protein</fullName>
    </submittedName>
</protein>
<dbReference type="CDD" id="cd09917">
    <property type="entry name" value="F-box_SF"/>
    <property type="match status" value="1"/>
</dbReference>
<evidence type="ECO:0000313" key="3">
    <source>
        <dbReference type="EMBL" id="BCU02748.1"/>
    </source>
</evidence>
<accession>A0A811BLV0</accession>
<feature type="domain" description="F-box" evidence="2">
    <location>
        <begin position="105"/>
        <end position="136"/>
    </location>
</feature>
<evidence type="ECO:0000313" key="4">
    <source>
        <dbReference type="Proteomes" id="UP001253637"/>
    </source>
</evidence>
<dbReference type="SUPFAM" id="SSF81383">
    <property type="entry name" value="F-box domain"/>
    <property type="match status" value="1"/>
</dbReference>
<evidence type="ECO:0000259" key="2">
    <source>
        <dbReference type="Pfam" id="PF12937"/>
    </source>
</evidence>
<dbReference type="InterPro" id="IPR001810">
    <property type="entry name" value="F-box_dom"/>
</dbReference>
<sequence length="484" mass="52734">MVGAETRWPAVTAQKNTANKKGGPCEWPKEEWARPMRNRDGVMVEVRLLSSFFSRFFLNAPVRGYERSAKQEKGQPDRETLVSPTGEKKKDRHPIYMDGTTDSTRDLPTEVLAAILSPRHLRPSAIARARLVCRLWGGAGGDVLARERSRMATEARAPGGACAHQWVATAALVDALVGDNVSALLRVLDTDIIGPDDRVDCRGWTRLMTGAAMTTMTMTELAVVSTHGGVEVFDSFAFSNEDGIKTGLAALVTTPLVMAFAYGALRCARALVDRGARPMPHVDALVSFLVDRFACRDARIVQFPPTAHREEPHDFHIVPARPDQPTIVDVLRVVLETFPCGKRAPLGIVPPLKTLVMAAARAAEWFAHAHGADEHTADQSDLARKAVRVADVLLDAGYDPRTPWRCRGPYGLSRLCVVCPAGLAREPPQGATRIEAFEMLGAETPCENASFVADWFRQRYGTPPGALDALAGAYADRADILGRV</sequence>
<name>A0A811BLV0_9VIRU</name>
<reference evidence="3" key="1">
    <citation type="submission" date="2021-04" db="EMBL/GenBank/DDBJ databases">
        <title>Draft Genome Sequence of Pandoravirus japonicus, Isolated from the Sabaishi River of Niigata, Japan.</title>
        <authorList>
            <person name="Hosokawa N."/>
            <person name="Takahashi H."/>
            <person name="Aoki K."/>
            <person name="Takemura M."/>
        </authorList>
    </citation>
    <scope>NUCLEOTIDE SEQUENCE</scope>
</reference>
<feature type="region of interest" description="Disordered" evidence="1">
    <location>
        <begin position="66"/>
        <end position="102"/>
    </location>
</feature>
<dbReference type="EMBL" id="LC625835">
    <property type="protein sequence ID" value="BCU02748.1"/>
    <property type="molecule type" value="Genomic_DNA"/>
</dbReference>
<dbReference type="Proteomes" id="UP001253637">
    <property type="component" value="Segment"/>
</dbReference>